<dbReference type="CDD" id="cd00209">
    <property type="entry name" value="DHFR"/>
    <property type="match status" value="1"/>
</dbReference>
<name>A0ABP1CDX0_9GAMM</name>
<protein>
    <recommendedName>
        <fullName evidence="3 8">Dihydrofolate reductase</fullName>
        <ecNumber evidence="3 8">1.5.1.3</ecNumber>
    </recommendedName>
</protein>
<dbReference type="PANTHER" id="PTHR48069">
    <property type="entry name" value="DIHYDROFOLATE REDUCTASE"/>
    <property type="match status" value="1"/>
</dbReference>
<dbReference type="GO" id="GO:0004146">
    <property type="term" value="F:dihydrofolate reductase activity"/>
    <property type="evidence" value="ECO:0007669"/>
    <property type="project" value="UniProtKB-EC"/>
</dbReference>
<dbReference type="EC" id="1.5.1.3" evidence="3 8"/>
<dbReference type="PROSITE" id="PS51330">
    <property type="entry name" value="DHFR_2"/>
    <property type="match status" value="1"/>
</dbReference>
<dbReference type="PROSITE" id="PS00075">
    <property type="entry name" value="DHFR_1"/>
    <property type="match status" value="1"/>
</dbReference>
<dbReference type="Proteomes" id="UP001497533">
    <property type="component" value="Chromosome"/>
</dbReference>
<dbReference type="PIRSF" id="PIRSF000194">
    <property type="entry name" value="DHFR"/>
    <property type="match status" value="1"/>
</dbReference>
<dbReference type="InterPro" id="IPR012259">
    <property type="entry name" value="DHFR"/>
</dbReference>
<comment type="similarity">
    <text evidence="2 8 9">Belongs to the dihydrofolate reductase family.</text>
</comment>
<dbReference type="Gene3D" id="3.40.430.10">
    <property type="entry name" value="Dihydrofolate Reductase, subunit A"/>
    <property type="match status" value="1"/>
</dbReference>
<evidence type="ECO:0000256" key="5">
    <source>
        <dbReference type="ARBA" id="ARBA00022857"/>
    </source>
</evidence>
<reference evidence="11" key="1">
    <citation type="submission" date="2024-04" db="EMBL/GenBank/DDBJ databases">
        <authorList>
            <person name="Manzano-Marin A."/>
            <person name="Manzano-Marin A."/>
            <person name="Alejandro Manzano Marin A."/>
        </authorList>
    </citation>
    <scope>NUCLEOTIDE SEQUENCE [LARGE SCALE GENOMIC DNA]</scope>
    <source>
        <strain evidence="11">TABTEA</strain>
    </source>
</reference>
<evidence type="ECO:0000256" key="4">
    <source>
        <dbReference type="ARBA" id="ARBA00022563"/>
    </source>
</evidence>
<comment type="function">
    <text evidence="7 8">Key enzyme in folate metabolism. Catalyzes an essential reaction for de novo glycine and purine synthesis, and for DNA precursor synthesis.</text>
</comment>
<evidence type="ECO:0000256" key="7">
    <source>
        <dbReference type="ARBA" id="ARBA00025067"/>
    </source>
</evidence>
<dbReference type="NCBIfam" id="NF008037">
    <property type="entry name" value="PRK10769.1"/>
    <property type="match status" value="1"/>
</dbReference>
<evidence type="ECO:0000313" key="12">
    <source>
        <dbReference type="Proteomes" id="UP001497533"/>
    </source>
</evidence>
<evidence type="ECO:0000313" key="11">
    <source>
        <dbReference type="EMBL" id="CAL1329284.1"/>
    </source>
</evidence>
<evidence type="ECO:0000256" key="1">
    <source>
        <dbReference type="ARBA" id="ARBA00004903"/>
    </source>
</evidence>
<dbReference type="SUPFAM" id="SSF53597">
    <property type="entry name" value="Dihydrofolate reductase-like"/>
    <property type="match status" value="1"/>
</dbReference>
<dbReference type="InterPro" id="IPR001796">
    <property type="entry name" value="DHFR_dom"/>
</dbReference>
<dbReference type="RefSeq" id="WP_341764754.1">
    <property type="nucleotide sequence ID" value="NZ_OZ034688.1"/>
</dbReference>
<evidence type="ECO:0000256" key="2">
    <source>
        <dbReference type="ARBA" id="ARBA00009539"/>
    </source>
</evidence>
<keyword evidence="5 8" id="KW-0521">NADP</keyword>
<accession>A0ABP1CDX0</accession>
<proteinExistence type="inferred from homology"/>
<evidence type="ECO:0000256" key="6">
    <source>
        <dbReference type="ARBA" id="ARBA00023002"/>
    </source>
</evidence>
<dbReference type="Pfam" id="PF00186">
    <property type="entry name" value="DHFR_1"/>
    <property type="match status" value="1"/>
</dbReference>
<keyword evidence="12" id="KW-1185">Reference proteome</keyword>
<keyword evidence="4 8" id="KW-0554">One-carbon metabolism</keyword>
<dbReference type="PRINTS" id="PR00070">
    <property type="entry name" value="DHFR"/>
</dbReference>
<comment type="pathway">
    <text evidence="1 8">Cofactor biosynthesis; tetrahydrofolate biosynthesis; 5,6,7,8-tetrahydrofolate from 7,8-dihydrofolate: step 1/1.</text>
</comment>
<dbReference type="PANTHER" id="PTHR48069:SF3">
    <property type="entry name" value="DIHYDROFOLATE REDUCTASE"/>
    <property type="match status" value="1"/>
</dbReference>
<keyword evidence="6 8" id="KW-0560">Oxidoreductase</keyword>
<comment type="catalytic activity">
    <reaction evidence="8">
        <text>(6S)-5,6,7,8-tetrahydrofolate + NADP(+) = 7,8-dihydrofolate + NADPH + H(+)</text>
        <dbReference type="Rhea" id="RHEA:15009"/>
        <dbReference type="ChEBI" id="CHEBI:15378"/>
        <dbReference type="ChEBI" id="CHEBI:57451"/>
        <dbReference type="ChEBI" id="CHEBI:57453"/>
        <dbReference type="ChEBI" id="CHEBI:57783"/>
        <dbReference type="ChEBI" id="CHEBI:58349"/>
        <dbReference type="EC" id="1.5.1.3"/>
    </reaction>
</comment>
<organism evidence="11 12">
    <name type="scientific">Candidatus Providencia siddallii</name>
    <dbReference type="NCBI Taxonomy" id="1715285"/>
    <lineage>
        <taxon>Bacteria</taxon>
        <taxon>Pseudomonadati</taxon>
        <taxon>Pseudomonadota</taxon>
        <taxon>Gammaproteobacteria</taxon>
        <taxon>Enterobacterales</taxon>
        <taxon>Morganellaceae</taxon>
        <taxon>Providencia</taxon>
    </lineage>
</organism>
<sequence length="167" mass="19575">MNISLITAMSINKVIGIKKKIPWNLTNELAWFKKNTLNKPIIMGRVTYESIGHPLIKRINIVISNKKHINKKNIFWASSIRKALEIANKAKNHKEIMIIGGSKIYQQFLPLANKLYLTQINIKIPGDTFFPSYNINNWDLIYNKYHKADKNNTYSYYTKIFKKNIFK</sequence>
<dbReference type="EMBL" id="OZ034688">
    <property type="protein sequence ID" value="CAL1329284.1"/>
    <property type="molecule type" value="Genomic_DNA"/>
</dbReference>
<gene>
    <name evidence="11" type="primary">folA</name>
    <name evidence="11" type="ORF">PRHACTZTBTEA_362</name>
</gene>
<dbReference type="InterPro" id="IPR017925">
    <property type="entry name" value="DHFR_CS"/>
</dbReference>
<evidence type="ECO:0000256" key="3">
    <source>
        <dbReference type="ARBA" id="ARBA00012856"/>
    </source>
</evidence>
<evidence type="ECO:0000256" key="9">
    <source>
        <dbReference type="RuleBase" id="RU004474"/>
    </source>
</evidence>
<evidence type="ECO:0000259" key="10">
    <source>
        <dbReference type="PROSITE" id="PS51330"/>
    </source>
</evidence>
<dbReference type="InterPro" id="IPR024072">
    <property type="entry name" value="DHFR-like_dom_sf"/>
</dbReference>
<evidence type="ECO:0000256" key="8">
    <source>
        <dbReference type="PIRNR" id="PIRNR000194"/>
    </source>
</evidence>
<feature type="domain" description="DHFR" evidence="10">
    <location>
        <begin position="2"/>
        <end position="163"/>
    </location>
</feature>